<feature type="transmembrane region" description="Helical" evidence="1">
    <location>
        <begin position="41"/>
        <end position="63"/>
    </location>
</feature>
<dbReference type="GO" id="GO:0016747">
    <property type="term" value="F:acyltransferase activity, transferring groups other than amino-acyl groups"/>
    <property type="evidence" value="ECO:0007669"/>
    <property type="project" value="InterPro"/>
</dbReference>
<keyword evidence="1" id="KW-1133">Transmembrane helix</keyword>
<feature type="transmembrane region" description="Helical" evidence="1">
    <location>
        <begin position="12"/>
        <end position="29"/>
    </location>
</feature>
<dbReference type="AlphaFoldDB" id="A0A1T2Z8U4"/>
<dbReference type="RefSeq" id="WP_078738120.1">
    <property type="nucleotide sequence ID" value="NZ_MSDF01000001.1"/>
</dbReference>
<protein>
    <recommendedName>
        <fullName evidence="2">Acyltransferase 3 domain-containing protein</fullName>
    </recommendedName>
</protein>
<feature type="transmembrane region" description="Helical" evidence="1">
    <location>
        <begin position="90"/>
        <end position="112"/>
    </location>
</feature>
<sequence length="374" mass="42009">MSRMTLDQSQQLDSIRALAAFAVLFGHTYQTLLLPTLNSWFTLIVLLSQFAVMAFFVLSGFLIGKSVCNNVSRNSVFNVGEYAVDRALRLYPPLIVALVLMVLLALIAPHFFPSGTGSLLIIDNVDFVRTEFVTSWRDVWGALTFLNGLIVENPLANSPLWSLSLEAWYYVMAAGFFLWPGRKFLSVFLLVVTVYVTHKSSLFYLLAPVWFSGFGLAMIHQHNPRMNNKIFGWAFAVLSIAVAASIVYSMFNQPSGNEVIYERINIFRLASGLWFACFLALIFGGEVRFTKRLHTHASYSYTLYVIHFPVMLFVLGVSQEYIYSSLSRSLAVSAVTIMVSIVISWLLSRWVENKVVMQAGLQSVIRLAKRGEAA</sequence>
<evidence type="ECO:0000259" key="2">
    <source>
        <dbReference type="Pfam" id="PF01757"/>
    </source>
</evidence>
<evidence type="ECO:0000313" key="3">
    <source>
        <dbReference type="EMBL" id="OPB00995.1"/>
    </source>
</evidence>
<feature type="transmembrane region" description="Helical" evidence="1">
    <location>
        <begin position="202"/>
        <end position="219"/>
    </location>
</feature>
<feature type="transmembrane region" description="Helical" evidence="1">
    <location>
        <begin position="168"/>
        <end position="196"/>
    </location>
</feature>
<name>A0A1T2Z8U4_PSEFL</name>
<dbReference type="PANTHER" id="PTHR23028">
    <property type="entry name" value="ACETYLTRANSFERASE"/>
    <property type="match status" value="1"/>
</dbReference>
<gene>
    <name evidence="3" type="ORF">BFW87_00910</name>
</gene>
<keyword evidence="1" id="KW-0472">Membrane</keyword>
<dbReference type="Pfam" id="PF01757">
    <property type="entry name" value="Acyl_transf_3"/>
    <property type="match status" value="1"/>
</dbReference>
<feature type="transmembrane region" description="Helical" evidence="1">
    <location>
        <begin position="231"/>
        <end position="251"/>
    </location>
</feature>
<evidence type="ECO:0000313" key="4">
    <source>
        <dbReference type="Proteomes" id="UP000190965"/>
    </source>
</evidence>
<organism evidence="3 4">
    <name type="scientific">Pseudomonas fluorescens</name>
    <dbReference type="NCBI Taxonomy" id="294"/>
    <lineage>
        <taxon>Bacteria</taxon>
        <taxon>Pseudomonadati</taxon>
        <taxon>Pseudomonadota</taxon>
        <taxon>Gammaproteobacteria</taxon>
        <taxon>Pseudomonadales</taxon>
        <taxon>Pseudomonadaceae</taxon>
        <taxon>Pseudomonas</taxon>
    </lineage>
</organism>
<feature type="domain" description="Acyltransferase 3" evidence="2">
    <location>
        <begin position="11"/>
        <end position="345"/>
    </location>
</feature>
<evidence type="ECO:0000256" key="1">
    <source>
        <dbReference type="SAM" id="Phobius"/>
    </source>
</evidence>
<dbReference type="InterPro" id="IPR002656">
    <property type="entry name" value="Acyl_transf_3_dom"/>
</dbReference>
<feature type="transmembrane region" description="Helical" evidence="1">
    <location>
        <begin position="271"/>
        <end position="289"/>
    </location>
</feature>
<comment type="caution">
    <text evidence="3">The sequence shown here is derived from an EMBL/GenBank/DDBJ whole genome shotgun (WGS) entry which is preliminary data.</text>
</comment>
<accession>A0A1T2Z8U4</accession>
<dbReference type="InterPro" id="IPR050879">
    <property type="entry name" value="Acyltransferase_3"/>
</dbReference>
<keyword evidence="1" id="KW-0812">Transmembrane</keyword>
<dbReference type="OrthoDB" id="9767863at2"/>
<feature type="transmembrane region" description="Helical" evidence="1">
    <location>
        <begin position="301"/>
        <end position="323"/>
    </location>
</feature>
<feature type="transmembrane region" description="Helical" evidence="1">
    <location>
        <begin position="329"/>
        <end position="347"/>
    </location>
</feature>
<dbReference type="EMBL" id="MSDF01000001">
    <property type="protein sequence ID" value="OPB00995.1"/>
    <property type="molecule type" value="Genomic_DNA"/>
</dbReference>
<proteinExistence type="predicted"/>
<reference evidence="3 4" key="1">
    <citation type="submission" date="2016-12" db="EMBL/GenBank/DDBJ databases">
        <title>Draft genome sequences of seven strains of Pseudomonas fluorescens that produce 4-formylaminooxyvinylglycine.</title>
        <authorList>
            <person name="Okrent R.A."/>
            <person name="Manning V.A."/>
            <person name="Trippe K.M."/>
        </authorList>
    </citation>
    <scope>NUCLEOTIDE SEQUENCE [LARGE SCALE GENOMIC DNA]</scope>
    <source>
        <strain evidence="3 4">P5A</strain>
    </source>
</reference>
<dbReference type="Proteomes" id="UP000190965">
    <property type="component" value="Unassembled WGS sequence"/>
</dbReference>